<gene>
    <name evidence="1" type="ORF">LCGC14_0767020</name>
</gene>
<dbReference type="AlphaFoldDB" id="A0A0F9T6F1"/>
<protein>
    <recommendedName>
        <fullName evidence="2">Adenine phosphoribosyltransferase</fullName>
    </recommendedName>
</protein>
<comment type="caution">
    <text evidence="1">The sequence shown here is derived from an EMBL/GenBank/DDBJ whole genome shotgun (WGS) entry which is preliminary data.</text>
</comment>
<proteinExistence type="predicted"/>
<evidence type="ECO:0000313" key="1">
    <source>
        <dbReference type="EMBL" id="KKN37088.1"/>
    </source>
</evidence>
<accession>A0A0F9T6F1</accession>
<reference evidence="1" key="1">
    <citation type="journal article" date="2015" name="Nature">
        <title>Complex archaea that bridge the gap between prokaryotes and eukaryotes.</title>
        <authorList>
            <person name="Spang A."/>
            <person name="Saw J.H."/>
            <person name="Jorgensen S.L."/>
            <person name="Zaremba-Niedzwiedzka K."/>
            <person name="Martijn J."/>
            <person name="Lind A.E."/>
            <person name="van Eijk R."/>
            <person name="Schleper C."/>
            <person name="Guy L."/>
            <person name="Ettema T.J."/>
        </authorList>
    </citation>
    <scope>NUCLEOTIDE SEQUENCE</scope>
</reference>
<name>A0A0F9T6F1_9ZZZZ</name>
<sequence length="247" mass="28108">MSNFNNKKLFVQSPFFLPVVHVLNLEQTMRQLEIAFSSNADGVFLIGHGIRYKKLFDIYSQVRDVYPVKWIGLNCLDLRPLEIFSRIPPGVNGVWVDNAYINEELDINEQQYPLQVKKLINKNRWNGLYFGGVAFKYQKKVNNHTLATKIACQYLDVITTSGIGTGLAAEPEKIKIMSTIVKKYNKKIGIASGITISNVEDYKSVDYYLVATGISKDFHTFNPVLVKQLSDKINKLKWEVNETYGSG</sequence>
<dbReference type="SUPFAM" id="SSF51366">
    <property type="entry name" value="Ribulose-phoshate binding barrel"/>
    <property type="match status" value="1"/>
</dbReference>
<organism evidence="1">
    <name type="scientific">marine sediment metagenome</name>
    <dbReference type="NCBI Taxonomy" id="412755"/>
    <lineage>
        <taxon>unclassified sequences</taxon>
        <taxon>metagenomes</taxon>
        <taxon>ecological metagenomes</taxon>
    </lineage>
</organism>
<evidence type="ECO:0008006" key="2">
    <source>
        <dbReference type="Google" id="ProtNLM"/>
    </source>
</evidence>
<dbReference type="InterPro" id="IPR011060">
    <property type="entry name" value="RibuloseP-bd_barrel"/>
</dbReference>
<dbReference type="EMBL" id="LAZR01001921">
    <property type="protein sequence ID" value="KKN37088.1"/>
    <property type="molecule type" value="Genomic_DNA"/>
</dbReference>